<gene>
    <name evidence="5" type="ORF">BK796_19435</name>
</gene>
<keyword evidence="2" id="KW-0808">Transferase</keyword>
<evidence type="ECO:0000259" key="4">
    <source>
        <dbReference type="SMART" id="SM00563"/>
    </source>
</evidence>
<reference evidence="5 6" key="1">
    <citation type="submission" date="2017-06" db="EMBL/GenBank/DDBJ databases">
        <title>Draft genome sequence of nitrogen-fixing Kosakonia pseudosacchari strain NN143 isolated from sugarcane roots.</title>
        <authorList>
            <person name="Li Y."/>
            <person name="Li S."/>
            <person name="Lin L."/>
            <person name="Wu X."/>
            <person name="Yang L."/>
            <person name="Li Y."/>
            <person name="An Q."/>
        </authorList>
    </citation>
    <scope>NUCLEOTIDE SEQUENCE [LARGE SCALE GENOMIC DNA]</scope>
    <source>
        <strain evidence="5 6">NN143</strain>
    </source>
</reference>
<keyword evidence="3 5" id="KW-0012">Acyltransferase</keyword>
<dbReference type="PANTHER" id="PTHR10434:SF11">
    <property type="entry name" value="1-ACYL-SN-GLYCEROL-3-PHOSPHATE ACYLTRANSFERASE"/>
    <property type="match status" value="1"/>
</dbReference>
<dbReference type="SUPFAM" id="SSF69593">
    <property type="entry name" value="Glycerol-3-phosphate (1)-acyltransferase"/>
    <property type="match status" value="1"/>
</dbReference>
<dbReference type="GO" id="GO:0016746">
    <property type="term" value="F:acyltransferase activity"/>
    <property type="evidence" value="ECO:0007669"/>
    <property type="project" value="UniProtKB-KW"/>
</dbReference>
<dbReference type="EMBL" id="NITV01000011">
    <property type="protein sequence ID" value="PDO83969.1"/>
    <property type="molecule type" value="Genomic_DNA"/>
</dbReference>
<dbReference type="SMART" id="SM00563">
    <property type="entry name" value="PlsC"/>
    <property type="match status" value="1"/>
</dbReference>
<feature type="domain" description="Phospholipid/glycerol acyltransferase" evidence="4">
    <location>
        <begin position="40"/>
        <end position="168"/>
    </location>
</feature>
<name>A0ABX4ILQ4_9ENTR</name>
<dbReference type="Pfam" id="PF01553">
    <property type="entry name" value="Acyltransferase"/>
    <property type="match status" value="1"/>
</dbReference>
<dbReference type="InterPro" id="IPR002123">
    <property type="entry name" value="Plipid/glycerol_acylTrfase"/>
</dbReference>
<dbReference type="RefSeq" id="WP_097401691.1">
    <property type="nucleotide sequence ID" value="NZ_CP158850.1"/>
</dbReference>
<dbReference type="PANTHER" id="PTHR10434">
    <property type="entry name" value="1-ACYL-SN-GLYCEROL-3-PHOSPHATE ACYLTRANSFERASE"/>
    <property type="match status" value="1"/>
</dbReference>
<organism evidence="5 6">
    <name type="scientific">Kosakonia pseudosacchari</name>
    <dbReference type="NCBI Taxonomy" id="1646340"/>
    <lineage>
        <taxon>Bacteria</taxon>
        <taxon>Pseudomonadati</taxon>
        <taxon>Pseudomonadota</taxon>
        <taxon>Gammaproteobacteria</taxon>
        <taxon>Enterobacterales</taxon>
        <taxon>Enterobacteriaceae</taxon>
        <taxon>Kosakonia</taxon>
    </lineage>
</organism>
<evidence type="ECO:0000256" key="2">
    <source>
        <dbReference type="ARBA" id="ARBA00022679"/>
    </source>
</evidence>
<evidence type="ECO:0000313" key="5">
    <source>
        <dbReference type="EMBL" id="PDO83969.1"/>
    </source>
</evidence>
<accession>A0ABX4ILQ4</accession>
<keyword evidence="6" id="KW-1185">Reference proteome</keyword>
<evidence type="ECO:0000256" key="1">
    <source>
        <dbReference type="ARBA" id="ARBA00005189"/>
    </source>
</evidence>
<dbReference type="CDD" id="cd07989">
    <property type="entry name" value="LPLAT_AGPAT-like"/>
    <property type="match status" value="1"/>
</dbReference>
<proteinExistence type="predicted"/>
<comment type="caution">
    <text evidence="5">The sequence shown here is derived from an EMBL/GenBank/DDBJ whole genome shotgun (WGS) entry which is preliminary data.</text>
</comment>
<evidence type="ECO:0000256" key="3">
    <source>
        <dbReference type="ARBA" id="ARBA00023315"/>
    </source>
</evidence>
<dbReference type="Proteomes" id="UP000219642">
    <property type="component" value="Unassembled WGS sequence"/>
</dbReference>
<sequence length="218" mass="24584">MKLHFSVDKTIVRAFFVMLCRLLTGVKAFWRALPQPERATIYYANHSSHLDGLVIWASFPRALRNSVHPVAAADYWNKTALRRYLATRIFNAILVERSSPASAAKEAVKPRDPLQPLMEKLEQGHSLIFFPEGTRGSGDEVASFKSGLYHLTQRLPAVQLMPVWLENMNRVLPKGSRLVVPIICTATFGEPLPAVTDDETKKEFLDRARYALEALAHD</sequence>
<comment type="pathway">
    <text evidence="1">Lipid metabolism.</text>
</comment>
<protein>
    <submittedName>
        <fullName evidence="5">1-acyl-sn-glycerol-3-phosphate acyltransferase</fullName>
    </submittedName>
</protein>
<evidence type="ECO:0000313" key="6">
    <source>
        <dbReference type="Proteomes" id="UP000219642"/>
    </source>
</evidence>